<feature type="region of interest" description="Disordered" evidence="1">
    <location>
        <begin position="137"/>
        <end position="165"/>
    </location>
</feature>
<dbReference type="RefSeq" id="WP_378280271.1">
    <property type="nucleotide sequence ID" value="NZ_JBHSON010000004.1"/>
</dbReference>
<gene>
    <name evidence="2" type="ORF">ACFPZN_04120</name>
</gene>
<evidence type="ECO:0000313" key="2">
    <source>
        <dbReference type="EMBL" id="MFC5744795.1"/>
    </source>
</evidence>
<dbReference type="EMBL" id="JBHSON010000004">
    <property type="protein sequence ID" value="MFC5744795.1"/>
    <property type="molecule type" value="Genomic_DNA"/>
</dbReference>
<keyword evidence="3" id="KW-1185">Reference proteome</keyword>
<comment type="caution">
    <text evidence="2">The sequence shown here is derived from an EMBL/GenBank/DDBJ whole genome shotgun (WGS) entry which is preliminary data.</text>
</comment>
<sequence>MTTANDFLMAGGTTSAKFPAIGTTVTGTIAREPEVQQQKDFQSGELKYWNDGKPMQQLMIVLATDERDPSVPDDDGERAVYVKGQMQKAVKEAIRKSSASGIAVGGTLTITYTADGEAKRGFNPPKVYTATYAPPSAATDFLNSGNSQEQQPAAPQAAPAPAAPAGVTPEALAALAQLTPEQKAALGIG</sequence>
<evidence type="ECO:0000313" key="3">
    <source>
        <dbReference type="Proteomes" id="UP001596074"/>
    </source>
</evidence>
<feature type="compositionally biased region" description="Low complexity" evidence="1">
    <location>
        <begin position="150"/>
        <end position="165"/>
    </location>
</feature>
<dbReference type="Proteomes" id="UP001596074">
    <property type="component" value="Unassembled WGS sequence"/>
</dbReference>
<name>A0ABW0ZV45_9ACTN</name>
<protein>
    <recommendedName>
        <fullName evidence="4">Single-stranded DNA-binding protein</fullName>
    </recommendedName>
</protein>
<organism evidence="2 3">
    <name type="scientific">Actinomadura rugatobispora</name>
    <dbReference type="NCBI Taxonomy" id="1994"/>
    <lineage>
        <taxon>Bacteria</taxon>
        <taxon>Bacillati</taxon>
        <taxon>Actinomycetota</taxon>
        <taxon>Actinomycetes</taxon>
        <taxon>Streptosporangiales</taxon>
        <taxon>Thermomonosporaceae</taxon>
        <taxon>Actinomadura</taxon>
    </lineage>
</organism>
<accession>A0ABW0ZV45</accession>
<reference evidence="3" key="1">
    <citation type="journal article" date="2019" name="Int. J. Syst. Evol. Microbiol.">
        <title>The Global Catalogue of Microorganisms (GCM) 10K type strain sequencing project: providing services to taxonomists for standard genome sequencing and annotation.</title>
        <authorList>
            <consortium name="The Broad Institute Genomics Platform"/>
            <consortium name="The Broad Institute Genome Sequencing Center for Infectious Disease"/>
            <person name="Wu L."/>
            <person name="Ma J."/>
        </authorList>
    </citation>
    <scope>NUCLEOTIDE SEQUENCE [LARGE SCALE GENOMIC DNA]</scope>
    <source>
        <strain evidence="3">KCTC 42087</strain>
    </source>
</reference>
<evidence type="ECO:0000256" key="1">
    <source>
        <dbReference type="SAM" id="MobiDB-lite"/>
    </source>
</evidence>
<proteinExistence type="predicted"/>
<evidence type="ECO:0008006" key="4">
    <source>
        <dbReference type="Google" id="ProtNLM"/>
    </source>
</evidence>